<name>A0A0L6Z7W9_9CLOT</name>
<dbReference type="CDD" id="cd00586">
    <property type="entry name" value="4HBT"/>
    <property type="match status" value="2"/>
</dbReference>
<evidence type="ECO:0000256" key="6">
    <source>
        <dbReference type="ARBA" id="ARBA00023098"/>
    </source>
</evidence>
<comment type="similarity">
    <text evidence="1">Belongs to the acyl-ACP thioesterase family.</text>
</comment>
<evidence type="ECO:0000313" key="10">
    <source>
        <dbReference type="EMBL" id="KOA19066.1"/>
    </source>
</evidence>
<dbReference type="Gene3D" id="3.10.129.10">
    <property type="entry name" value="Hotdog Thioesterase"/>
    <property type="match status" value="1"/>
</dbReference>
<dbReference type="PANTHER" id="PTHR31727">
    <property type="entry name" value="OLEOYL-ACYL CARRIER PROTEIN THIOESTERASE 1, CHLOROPLASTIC"/>
    <property type="match status" value="1"/>
</dbReference>
<dbReference type="Proteomes" id="UP000037043">
    <property type="component" value="Unassembled WGS sequence"/>
</dbReference>
<dbReference type="STRING" id="36844.SAMN04488501_12918"/>
<keyword evidence="2" id="KW-0444">Lipid biosynthesis</keyword>
<keyword evidence="3" id="KW-0378">Hydrolase</keyword>
<dbReference type="EMBL" id="LHUR01000029">
    <property type="protein sequence ID" value="KOA19066.1"/>
    <property type="molecule type" value="Genomic_DNA"/>
</dbReference>
<comment type="caution">
    <text evidence="10">The sequence shown here is derived from an EMBL/GenBank/DDBJ whole genome shotgun (WGS) entry which is preliminary data.</text>
</comment>
<evidence type="ECO:0000256" key="2">
    <source>
        <dbReference type="ARBA" id="ARBA00022516"/>
    </source>
</evidence>
<feature type="domain" description="Acyl-ACP thioesterase N-terminal hotdog" evidence="8">
    <location>
        <begin position="5"/>
        <end position="132"/>
    </location>
</feature>
<dbReference type="AlphaFoldDB" id="A0A0L6Z7W9"/>
<dbReference type="GO" id="GO:0016297">
    <property type="term" value="F:fatty acyl-[ACP] hydrolase activity"/>
    <property type="evidence" value="ECO:0007669"/>
    <property type="project" value="InterPro"/>
</dbReference>
<evidence type="ECO:0000259" key="8">
    <source>
        <dbReference type="Pfam" id="PF01643"/>
    </source>
</evidence>
<dbReference type="Pfam" id="PF01643">
    <property type="entry name" value="Acyl-ACP_TE"/>
    <property type="match status" value="1"/>
</dbReference>
<reference evidence="11" key="1">
    <citation type="submission" date="2015-08" db="EMBL/GenBank/DDBJ databases">
        <title>Genome sequence of the strict anaerobe Clostridium homopropionicum LuHBu1 (DSM 5847T).</title>
        <authorList>
            <person name="Poehlein A."/>
            <person name="Beck M."/>
            <person name="Schiel-Bengelsdorf B."/>
            <person name="Bengelsdorf F.R."/>
            <person name="Daniel R."/>
            <person name="Duerre P."/>
        </authorList>
    </citation>
    <scope>NUCLEOTIDE SEQUENCE [LARGE SCALE GENOMIC DNA]</scope>
    <source>
        <strain evidence="11">DSM 5847</strain>
    </source>
</reference>
<dbReference type="SUPFAM" id="SSF54637">
    <property type="entry name" value="Thioesterase/thiol ester dehydrase-isomerase"/>
    <property type="match status" value="2"/>
</dbReference>
<organism evidence="10 11">
    <name type="scientific">Clostridium homopropionicum DSM 5847</name>
    <dbReference type="NCBI Taxonomy" id="1121318"/>
    <lineage>
        <taxon>Bacteria</taxon>
        <taxon>Bacillati</taxon>
        <taxon>Bacillota</taxon>
        <taxon>Clostridia</taxon>
        <taxon>Eubacteriales</taxon>
        <taxon>Clostridiaceae</taxon>
        <taxon>Clostridium</taxon>
    </lineage>
</organism>
<evidence type="ECO:0000313" key="11">
    <source>
        <dbReference type="Proteomes" id="UP000037043"/>
    </source>
</evidence>
<evidence type="ECO:0000256" key="5">
    <source>
        <dbReference type="ARBA" id="ARBA00022946"/>
    </source>
</evidence>
<keyword evidence="6" id="KW-0443">Lipid metabolism</keyword>
<keyword evidence="4" id="KW-0276">Fatty acid metabolism</keyword>
<dbReference type="InterPro" id="IPR029069">
    <property type="entry name" value="HotDog_dom_sf"/>
</dbReference>
<feature type="domain" description="Acyl-ACP thioesterase-like C-terminal" evidence="9">
    <location>
        <begin position="153"/>
        <end position="247"/>
    </location>
</feature>
<sequence>MVRKITEKEYEIHYYEVDYRKKALMTSLIDYFNDIATYQSETLGIGIDYMIKNNMAWILYKWDIHIEKYPSYGEKIIVRTEPCGANKFYAYRKFEIRDYEGNVLAKANSIWLLIDIKERKPIRVIEDLLEAYGIRENNEIIKIEDMKKLSKIENVVEFKTRYSDIDTNGHVNNEKYAAWLIESVPLDIVLNYTLKNIKIIYKKETKYGESIKIETDSVFSDDKVVFLHKIVNQDEVGITLGETVWQKNKC</sequence>
<evidence type="ECO:0000256" key="1">
    <source>
        <dbReference type="ARBA" id="ARBA00006500"/>
    </source>
</evidence>
<dbReference type="PANTHER" id="PTHR31727:SF6">
    <property type="entry name" value="OLEOYL-ACYL CARRIER PROTEIN THIOESTERASE 1, CHLOROPLASTIC"/>
    <property type="match status" value="1"/>
</dbReference>
<evidence type="ECO:0000256" key="7">
    <source>
        <dbReference type="ARBA" id="ARBA00023160"/>
    </source>
</evidence>
<keyword evidence="5" id="KW-0809">Transit peptide</keyword>
<keyword evidence="11" id="KW-1185">Reference proteome</keyword>
<dbReference type="InterPro" id="IPR045023">
    <property type="entry name" value="FATA/B"/>
</dbReference>
<dbReference type="Pfam" id="PF20791">
    <property type="entry name" value="Acyl-ACP_TE_C"/>
    <property type="match status" value="1"/>
</dbReference>
<proteinExistence type="inferred from homology"/>
<evidence type="ECO:0000256" key="4">
    <source>
        <dbReference type="ARBA" id="ARBA00022832"/>
    </source>
</evidence>
<evidence type="ECO:0000256" key="3">
    <source>
        <dbReference type="ARBA" id="ARBA00022801"/>
    </source>
</evidence>
<dbReference type="InterPro" id="IPR002864">
    <property type="entry name" value="Acyl-ACP_thioesterase_NHD"/>
</dbReference>
<dbReference type="PATRIC" id="fig|1121318.3.peg.2579"/>
<dbReference type="RefSeq" id="WP_052222060.1">
    <property type="nucleotide sequence ID" value="NZ_LHUR01000029.1"/>
</dbReference>
<keyword evidence="7" id="KW-0275">Fatty acid biosynthesis</keyword>
<dbReference type="InterPro" id="IPR049427">
    <property type="entry name" value="Acyl-ACP_TE_C"/>
</dbReference>
<accession>A0A0L6Z7W9</accession>
<protein>
    <submittedName>
        <fullName evidence="10">Acyl-ACP thioesterase</fullName>
    </submittedName>
</protein>
<gene>
    <name evidence="10" type="ORF">CLHOM_25690</name>
</gene>
<dbReference type="GO" id="GO:0000036">
    <property type="term" value="F:acyl carrier activity"/>
    <property type="evidence" value="ECO:0007669"/>
    <property type="project" value="TreeGrafter"/>
</dbReference>
<evidence type="ECO:0000259" key="9">
    <source>
        <dbReference type="Pfam" id="PF20791"/>
    </source>
</evidence>